<proteinExistence type="predicted"/>
<comment type="caution">
    <text evidence="1">The sequence shown here is derived from an EMBL/GenBank/DDBJ whole genome shotgun (WGS) entry which is preliminary data.</text>
</comment>
<dbReference type="Proteomes" id="UP000003016">
    <property type="component" value="Unassembled WGS sequence"/>
</dbReference>
<gene>
    <name evidence="1" type="ORF">HMPREF1050_1218</name>
</gene>
<sequence>MKESFASGVIGLVFYKDKHKIRTTFVGCVNNIHALKERSNFD</sequence>
<accession>A0ABN0F077</accession>
<reference evidence="1 2" key="1">
    <citation type="submission" date="2012-02" db="EMBL/GenBank/DDBJ databases">
        <authorList>
            <person name="Harkins D.M."/>
            <person name="Madupu R."/>
            <person name="Durkin A.S."/>
            <person name="Torralba M."/>
            <person name="Methe B."/>
            <person name="Sutton G.G."/>
            <person name="Nelson K.E."/>
        </authorList>
    </citation>
    <scope>NUCLEOTIDE SEQUENCE [LARGE SCALE GENOMIC DNA]</scope>
    <source>
        <strain evidence="1 2">HK385</strain>
    </source>
</reference>
<evidence type="ECO:0000313" key="1">
    <source>
        <dbReference type="EMBL" id="EIJ70279.1"/>
    </source>
</evidence>
<organism evidence="1 2">
    <name type="scientific">Haemophilus parahaemolyticus HK385</name>
    <dbReference type="NCBI Taxonomy" id="1095744"/>
    <lineage>
        <taxon>Bacteria</taxon>
        <taxon>Pseudomonadati</taxon>
        <taxon>Pseudomonadota</taxon>
        <taxon>Gammaproteobacteria</taxon>
        <taxon>Pasteurellales</taxon>
        <taxon>Pasteurellaceae</taxon>
        <taxon>Haemophilus</taxon>
    </lineage>
</organism>
<keyword evidence="2" id="KW-1185">Reference proteome</keyword>
<dbReference type="EMBL" id="AJSW01000034">
    <property type="protein sequence ID" value="EIJ70279.1"/>
    <property type="molecule type" value="Genomic_DNA"/>
</dbReference>
<protein>
    <submittedName>
        <fullName evidence="1">Uncharacterized protein</fullName>
    </submittedName>
</protein>
<name>A0ABN0F077_HAEPH</name>
<evidence type="ECO:0000313" key="2">
    <source>
        <dbReference type="Proteomes" id="UP000003016"/>
    </source>
</evidence>